<evidence type="ECO:0000313" key="12">
    <source>
        <dbReference type="Proteomes" id="UP000248646"/>
    </source>
</evidence>
<protein>
    <recommendedName>
        <fullName evidence="6 7">Pyrroline-5-carboxylate reductase</fullName>
        <shortName evidence="6">P5C reductase</shortName>
        <shortName evidence="6">P5CR</shortName>
        <ecNumber evidence="6 7">1.5.1.2</ecNumber>
    </recommendedName>
    <alternativeName>
        <fullName evidence="6">PCA reductase</fullName>
    </alternativeName>
</protein>
<dbReference type="FunFam" id="1.10.3730.10:FF:000001">
    <property type="entry name" value="Pyrroline-5-carboxylate reductase"/>
    <property type="match status" value="1"/>
</dbReference>
<evidence type="ECO:0000259" key="9">
    <source>
        <dbReference type="Pfam" id="PF03807"/>
    </source>
</evidence>
<comment type="subcellular location">
    <subcellularLocation>
        <location evidence="6">Cytoplasm</location>
    </subcellularLocation>
</comment>
<dbReference type="Proteomes" id="UP000248646">
    <property type="component" value="Unassembled WGS sequence"/>
</dbReference>
<sequence length="275" mass="29749">MSKIVFVGAGAMAEAIINGLTKEEKVSPELIHVMNRSNMEQLEHLKRTYNVQIVCKEKKALKEADIIFLAIKPKDAVDVCKDIAPLIHKNAMIISVMAGVSIDTIAEHLGARPIARAMPNTSAAVGLSATGVSWNELISEDAKLEITSILEGIGTVKAVEEDDLHIVTALAGSGPAYLYYFAEQFEAAAIKHGLAQADARQLFIQTMEGAAQMLKKGDVEPSELRRKVTSPGGTTEAGVEQLIQHHVNDAIFACIDAAQNKSRELGKQYEEVKCD</sequence>
<feature type="binding site" evidence="8">
    <location>
        <begin position="70"/>
        <end position="73"/>
    </location>
    <ligand>
        <name>NADP(+)</name>
        <dbReference type="ChEBI" id="CHEBI:58349"/>
    </ligand>
</feature>
<dbReference type="InterPro" id="IPR036291">
    <property type="entry name" value="NAD(P)-bd_dom_sf"/>
</dbReference>
<dbReference type="Pfam" id="PF14748">
    <property type="entry name" value="P5CR_dimer"/>
    <property type="match status" value="1"/>
</dbReference>
<dbReference type="EMBL" id="QKZI01000001">
    <property type="protein sequence ID" value="PZX07312.1"/>
    <property type="molecule type" value="Genomic_DNA"/>
</dbReference>
<keyword evidence="4 6" id="KW-0560">Oxidoreductase</keyword>
<evidence type="ECO:0000256" key="2">
    <source>
        <dbReference type="ARBA" id="ARBA00022650"/>
    </source>
</evidence>
<evidence type="ECO:0000259" key="10">
    <source>
        <dbReference type="Pfam" id="PF14748"/>
    </source>
</evidence>
<organism evidence="11 12">
    <name type="scientific">Psychrobacillus insolitus</name>
    <dbReference type="NCBI Taxonomy" id="1461"/>
    <lineage>
        <taxon>Bacteria</taxon>
        <taxon>Bacillati</taxon>
        <taxon>Bacillota</taxon>
        <taxon>Bacilli</taxon>
        <taxon>Bacillales</taxon>
        <taxon>Bacillaceae</taxon>
        <taxon>Psychrobacillus</taxon>
    </lineage>
</organism>
<dbReference type="OrthoDB" id="9805754at2"/>
<dbReference type="Gene3D" id="3.40.50.720">
    <property type="entry name" value="NAD(P)-binding Rossmann-like Domain"/>
    <property type="match status" value="1"/>
</dbReference>
<dbReference type="NCBIfam" id="TIGR00112">
    <property type="entry name" value="proC"/>
    <property type="match status" value="1"/>
</dbReference>
<evidence type="ECO:0000256" key="8">
    <source>
        <dbReference type="PIRSR" id="PIRSR000193-1"/>
    </source>
</evidence>
<dbReference type="Pfam" id="PF03807">
    <property type="entry name" value="F420_oxidored"/>
    <property type="match status" value="1"/>
</dbReference>
<dbReference type="RefSeq" id="WP_111437979.1">
    <property type="nucleotide sequence ID" value="NZ_QKZI01000001.1"/>
</dbReference>
<comment type="caution">
    <text evidence="11">The sequence shown here is derived from an EMBL/GenBank/DDBJ whole genome shotgun (WGS) entry which is preliminary data.</text>
</comment>
<evidence type="ECO:0000256" key="3">
    <source>
        <dbReference type="ARBA" id="ARBA00022857"/>
    </source>
</evidence>
<dbReference type="GO" id="GO:0055129">
    <property type="term" value="P:L-proline biosynthetic process"/>
    <property type="evidence" value="ECO:0007669"/>
    <property type="project" value="UniProtKB-UniRule"/>
</dbReference>
<comment type="similarity">
    <text evidence="1 6">Belongs to the pyrroline-5-carboxylate reductase family.</text>
</comment>
<keyword evidence="2 6" id="KW-0641">Proline biosynthesis</keyword>
<dbReference type="InterPro" id="IPR029036">
    <property type="entry name" value="P5CR_dimer"/>
</dbReference>
<dbReference type="PIRSF" id="PIRSF000193">
    <property type="entry name" value="Pyrrol-5-carb_rd"/>
    <property type="match status" value="1"/>
</dbReference>
<accession>A0A2W7MJ59</accession>
<dbReference type="Gene3D" id="1.10.3730.10">
    <property type="entry name" value="ProC C-terminal domain-like"/>
    <property type="match status" value="1"/>
</dbReference>
<dbReference type="InterPro" id="IPR008927">
    <property type="entry name" value="6-PGluconate_DH-like_C_sf"/>
</dbReference>
<dbReference type="HAMAP" id="MF_01925">
    <property type="entry name" value="P5C_reductase"/>
    <property type="match status" value="1"/>
</dbReference>
<dbReference type="SUPFAM" id="SSF51735">
    <property type="entry name" value="NAD(P)-binding Rossmann-fold domains"/>
    <property type="match status" value="1"/>
</dbReference>
<evidence type="ECO:0000256" key="1">
    <source>
        <dbReference type="ARBA" id="ARBA00005525"/>
    </source>
</evidence>
<name>A0A2W7MJ59_9BACI</name>
<keyword evidence="3 6" id="KW-0521">NADP</keyword>
<keyword evidence="6" id="KW-0028">Amino-acid biosynthesis</keyword>
<comment type="catalytic activity">
    <reaction evidence="6">
        <text>L-proline + NAD(+) = (S)-1-pyrroline-5-carboxylate + NADH + 2 H(+)</text>
        <dbReference type="Rhea" id="RHEA:14105"/>
        <dbReference type="ChEBI" id="CHEBI:15378"/>
        <dbReference type="ChEBI" id="CHEBI:17388"/>
        <dbReference type="ChEBI" id="CHEBI:57540"/>
        <dbReference type="ChEBI" id="CHEBI:57945"/>
        <dbReference type="ChEBI" id="CHEBI:60039"/>
        <dbReference type="EC" id="1.5.1.2"/>
    </reaction>
</comment>
<evidence type="ECO:0000313" key="11">
    <source>
        <dbReference type="EMBL" id="PZX07312.1"/>
    </source>
</evidence>
<keyword evidence="6" id="KW-0963">Cytoplasm</keyword>
<proteinExistence type="inferred from homology"/>
<dbReference type="UniPathway" id="UPA00098">
    <property type="reaction ID" value="UER00361"/>
</dbReference>
<dbReference type="EC" id="1.5.1.2" evidence="6 7"/>
<evidence type="ECO:0000256" key="5">
    <source>
        <dbReference type="ARBA" id="ARBA00058118"/>
    </source>
</evidence>
<dbReference type="InterPro" id="IPR028939">
    <property type="entry name" value="P5C_Rdtase_cat_N"/>
</dbReference>
<evidence type="ECO:0000256" key="7">
    <source>
        <dbReference type="NCBIfam" id="TIGR00112"/>
    </source>
</evidence>
<dbReference type="SUPFAM" id="SSF48179">
    <property type="entry name" value="6-phosphogluconate dehydrogenase C-terminal domain-like"/>
    <property type="match status" value="1"/>
</dbReference>
<dbReference type="GO" id="GO:0005737">
    <property type="term" value="C:cytoplasm"/>
    <property type="evidence" value="ECO:0007669"/>
    <property type="project" value="UniProtKB-SubCell"/>
</dbReference>
<feature type="domain" description="Pyrroline-5-carboxylate reductase catalytic N-terminal" evidence="9">
    <location>
        <begin position="3"/>
        <end position="99"/>
    </location>
</feature>
<reference evidence="11 12" key="1">
    <citation type="submission" date="2018-06" db="EMBL/GenBank/DDBJ databases">
        <title>Genomic Encyclopedia of Type Strains, Phase IV (KMG-IV): sequencing the most valuable type-strain genomes for metagenomic binning, comparative biology and taxonomic classification.</title>
        <authorList>
            <person name="Goeker M."/>
        </authorList>
    </citation>
    <scope>NUCLEOTIDE SEQUENCE [LARGE SCALE GENOMIC DNA]</scope>
    <source>
        <strain evidence="11 12">DSM 5</strain>
    </source>
</reference>
<keyword evidence="12" id="KW-1185">Reference proteome</keyword>
<feature type="domain" description="Pyrroline-5-carboxylate reductase dimerisation" evidence="10">
    <location>
        <begin position="161"/>
        <end position="265"/>
    </location>
</feature>
<evidence type="ECO:0000256" key="4">
    <source>
        <dbReference type="ARBA" id="ARBA00023002"/>
    </source>
</evidence>
<evidence type="ECO:0000256" key="6">
    <source>
        <dbReference type="HAMAP-Rule" id="MF_01925"/>
    </source>
</evidence>
<comment type="pathway">
    <text evidence="6">Amino-acid biosynthesis; L-proline biosynthesis; L-proline from L-glutamate 5-semialdehyde: step 1/1.</text>
</comment>
<comment type="function">
    <text evidence="5 6">Catalyzes the reduction of 1-pyrroline-5-carboxylate (PCA) to L-proline.</text>
</comment>
<dbReference type="AlphaFoldDB" id="A0A2W7MJ59"/>
<dbReference type="PANTHER" id="PTHR11645">
    <property type="entry name" value="PYRROLINE-5-CARBOXYLATE REDUCTASE"/>
    <property type="match status" value="1"/>
</dbReference>
<dbReference type="PANTHER" id="PTHR11645:SF49">
    <property type="entry name" value="PYRROLINE-5-CARBOXYLATE REDUCTASE 1"/>
    <property type="match status" value="1"/>
</dbReference>
<dbReference type="InterPro" id="IPR000304">
    <property type="entry name" value="Pyrroline-COOH_reductase"/>
</dbReference>
<dbReference type="GO" id="GO:0004735">
    <property type="term" value="F:pyrroline-5-carboxylate reductase activity"/>
    <property type="evidence" value="ECO:0007669"/>
    <property type="project" value="UniProtKB-UniRule"/>
</dbReference>
<gene>
    <name evidence="6" type="primary">proC</name>
    <name evidence="11" type="ORF">C7437_101424</name>
</gene>
<comment type="catalytic activity">
    <reaction evidence="6">
        <text>L-proline + NADP(+) = (S)-1-pyrroline-5-carboxylate + NADPH + 2 H(+)</text>
        <dbReference type="Rhea" id="RHEA:14109"/>
        <dbReference type="ChEBI" id="CHEBI:15378"/>
        <dbReference type="ChEBI" id="CHEBI:17388"/>
        <dbReference type="ChEBI" id="CHEBI:57783"/>
        <dbReference type="ChEBI" id="CHEBI:58349"/>
        <dbReference type="ChEBI" id="CHEBI:60039"/>
        <dbReference type="EC" id="1.5.1.2"/>
    </reaction>
</comment>